<sequence>MKEMSYDLLKEDQKKQLGKNNEAKITLYNALPRKECETIFTCKTTKEVWHALIITHQGNSQVKNCKIDLLTQEYEKFLISNEETINSGFTQFNAIVTSFKSLDPDYSSKNNVRKFLRALSLKWRAKVTAIKEAKGLDTLPLDELIGNLKVYEMVLDNDGVASKTNEGKGNRFGSGNRFGNGANRLEETVEIDLGIKVVKAQDKKEFATIVGCTKHMTGNRRLFTSYKAYDGGHVVFRNNLKGKVVGGGNINHDFIRITNVEHVEFQRISLTGFYSCTSRSYYRSVSKQTIRLWSSFGDVGPECLWPSDIELLLVAFDSQLKCCQAKVDAAGLVLLKDELMLLSQVNTANDILKLSKISAVVGILVKE</sequence>
<dbReference type="Pfam" id="PF14223">
    <property type="entry name" value="Retrotran_gag_2"/>
    <property type="match status" value="1"/>
</dbReference>
<proteinExistence type="predicted"/>
<gene>
    <name evidence="2" type="ORF">Tci_013754</name>
</gene>
<dbReference type="InterPro" id="IPR054722">
    <property type="entry name" value="PolX-like_BBD"/>
</dbReference>
<dbReference type="PANTHER" id="PTHR34676:SF8">
    <property type="entry name" value="TRANSMEMBRANE PROTEIN"/>
    <property type="match status" value="1"/>
</dbReference>
<accession>A0A6L2JXN1</accession>
<name>A0A6L2JXN1_TANCI</name>
<comment type="caution">
    <text evidence="2">The sequence shown here is derived from an EMBL/GenBank/DDBJ whole genome shotgun (WGS) entry which is preliminary data.</text>
</comment>
<dbReference type="AlphaFoldDB" id="A0A6L2JXN1"/>
<feature type="domain" description="Retrovirus-related Pol polyprotein from transposon TNT 1-94-like beta-barrel" evidence="1">
    <location>
        <begin position="211"/>
        <end position="263"/>
    </location>
</feature>
<protein>
    <submittedName>
        <fullName evidence="2">UBN2 domain-containing protein</fullName>
    </submittedName>
</protein>
<reference evidence="2" key="1">
    <citation type="journal article" date="2019" name="Sci. Rep.">
        <title>Draft genome of Tanacetum cinerariifolium, the natural source of mosquito coil.</title>
        <authorList>
            <person name="Yamashiro T."/>
            <person name="Shiraishi A."/>
            <person name="Satake H."/>
            <person name="Nakayama K."/>
        </authorList>
    </citation>
    <scope>NUCLEOTIDE SEQUENCE</scope>
</reference>
<dbReference type="EMBL" id="BKCJ010001482">
    <property type="protein sequence ID" value="GEU41776.1"/>
    <property type="molecule type" value="Genomic_DNA"/>
</dbReference>
<dbReference type="Pfam" id="PF22936">
    <property type="entry name" value="Pol_BBD"/>
    <property type="match status" value="1"/>
</dbReference>
<organism evidence="2">
    <name type="scientific">Tanacetum cinerariifolium</name>
    <name type="common">Dalmatian daisy</name>
    <name type="synonym">Chrysanthemum cinerariifolium</name>
    <dbReference type="NCBI Taxonomy" id="118510"/>
    <lineage>
        <taxon>Eukaryota</taxon>
        <taxon>Viridiplantae</taxon>
        <taxon>Streptophyta</taxon>
        <taxon>Embryophyta</taxon>
        <taxon>Tracheophyta</taxon>
        <taxon>Spermatophyta</taxon>
        <taxon>Magnoliopsida</taxon>
        <taxon>eudicotyledons</taxon>
        <taxon>Gunneridae</taxon>
        <taxon>Pentapetalae</taxon>
        <taxon>asterids</taxon>
        <taxon>campanulids</taxon>
        <taxon>Asterales</taxon>
        <taxon>Asteraceae</taxon>
        <taxon>Asteroideae</taxon>
        <taxon>Anthemideae</taxon>
        <taxon>Anthemidinae</taxon>
        <taxon>Tanacetum</taxon>
    </lineage>
</organism>
<dbReference type="PANTHER" id="PTHR34676">
    <property type="entry name" value="DUF4219 DOMAIN-CONTAINING PROTEIN-RELATED"/>
    <property type="match status" value="1"/>
</dbReference>
<evidence type="ECO:0000313" key="2">
    <source>
        <dbReference type="EMBL" id="GEU41776.1"/>
    </source>
</evidence>
<evidence type="ECO:0000259" key="1">
    <source>
        <dbReference type="Pfam" id="PF22936"/>
    </source>
</evidence>